<gene>
    <name evidence="1" type="ORF">H9661_07920</name>
</gene>
<dbReference type="Proteomes" id="UP000627781">
    <property type="component" value="Unassembled WGS sequence"/>
</dbReference>
<name>A0ABR8PSX4_9CLOT</name>
<keyword evidence="2" id="KW-1185">Reference proteome</keyword>
<evidence type="ECO:0000313" key="1">
    <source>
        <dbReference type="EMBL" id="MBD7911278.1"/>
    </source>
</evidence>
<sequence>MLAICSDIDDTTLEEFERYHKFLNTKEQTPYGEGVGLDVGDSMWMYMGNDTKGKVDEHGNGSESIMTYYKGTDSSTKHNSDEIINYTHAGWIDSIHTFGDFSTDSEKNTNFNRNLAIDAWNELTSINSNFKVWINHGNRSNTQNLGAHGSSKFMSYQKGDDPSSPYYHADLTVKNGIKYIWNSTQDNNFGHDYPLYQITLVDKQKIWGFHRYNRGLVNGKDDWTWNTQNLHLQLTRNNLDSIVKKKQYSIIAQHFGINSENLFSDENIKALRMLTDYQSTGKILVAKTSRLLDYANAQKHLLYTKGKVNGKEYINIDCINDPIFGKSVPSIENLKGITFYCDNPDNTVLLINKNVVDSNEIQINPKDETGKSSISIKWFKSDYTDYTK</sequence>
<organism evidence="1 2">
    <name type="scientific">Clostridium cibarium</name>
    <dbReference type="NCBI Taxonomy" id="2762247"/>
    <lineage>
        <taxon>Bacteria</taxon>
        <taxon>Bacillati</taxon>
        <taxon>Bacillota</taxon>
        <taxon>Clostridia</taxon>
        <taxon>Eubacteriales</taxon>
        <taxon>Clostridiaceae</taxon>
        <taxon>Clostridium</taxon>
    </lineage>
</organism>
<protein>
    <submittedName>
        <fullName evidence="1">Uncharacterized protein</fullName>
    </submittedName>
</protein>
<comment type="caution">
    <text evidence="1">The sequence shown here is derived from an EMBL/GenBank/DDBJ whole genome shotgun (WGS) entry which is preliminary data.</text>
</comment>
<proteinExistence type="predicted"/>
<evidence type="ECO:0000313" key="2">
    <source>
        <dbReference type="Proteomes" id="UP000627781"/>
    </source>
</evidence>
<dbReference type="EMBL" id="JACSRA010000010">
    <property type="protein sequence ID" value="MBD7911278.1"/>
    <property type="molecule type" value="Genomic_DNA"/>
</dbReference>
<reference evidence="1 2" key="1">
    <citation type="submission" date="2020-08" db="EMBL/GenBank/DDBJ databases">
        <title>A Genomic Blueprint of the Chicken Gut Microbiome.</title>
        <authorList>
            <person name="Gilroy R."/>
            <person name="Ravi A."/>
            <person name="Getino M."/>
            <person name="Pursley I."/>
            <person name="Horton D.L."/>
            <person name="Alikhan N.-F."/>
            <person name="Baker D."/>
            <person name="Gharbi K."/>
            <person name="Hall N."/>
            <person name="Watson M."/>
            <person name="Adriaenssens E.M."/>
            <person name="Foster-Nyarko E."/>
            <person name="Jarju S."/>
            <person name="Secka A."/>
            <person name="Antonio M."/>
            <person name="Oren A."/>
            <person name="Chaudhuri R."/>
            <person name="La Ragione R.M."/>
            <person name="Hildebrand F."/>
            <person name="Pallen M.J."/>
        </authorList>
    </citation>
    <scope>NUCLEOTIDE SEQUENCE [LARGE SCALE GENOMIC DNA]</scope>
    <source>
        <strain evidence="1 2">Sa3CVN1</strain>
    </source>
</reference>
<accession>A0ABR8PSX4</accession>